<proteinExistence type="predicted"/>
<reference evidence="1" key="1">
    <citation type="submission" date="2021-01" db="EMBL/GenBank/DDBJ databases">
        <authorList>
            <person name="Sun Q."/>
        </authorList>
    </citation>
    <scope>NUCLEOTIDE SEQUENCE</scope>
    <source>
        <strain evidence="1">YIM B02566</strain>
    </source>
</reference>
<name>A0ACC5QYT8_9HYPH</name>
<comment type="caution">
    <text evidence="1">The sequence shown here is derived from an EMBL/GenBank/DDBJ whole genome shotgun (WGS) entry which is preliminary data.</text>
</comment>
<gene>
    <name evidence="1" type="ORF">JHL16_04155</name>
</gene>
<sequence>MLALGVAGAGVTFAQEVDVTAGQRLFQQRCGACHQIGAARNGVGPHLQAIHGRAAGSIEGFNYSPALRASGITWNDEKLDAYLANPTAMIRGTRMTQRFTNAAERRAIIEFLATH</sequence>
<dbReference type="EMBL" id="JAENHL010000004">
    <property type="protein sequence ID" value="MBK1865533.1"/>
    <property type="molecule type" value="Genomic_DNA"/>
</dbReference>
<evidence type="ECO:0000313" key="1">
    <source>
        <dbReference type="EMBL" id="MBK1865533.1"/>
    </source>
</evidence>
<accession>A0ACC5QYT8</accession>
<keyword evidence="2" id="KW-1185">Reference proteome</keyword>
<organism evidence="1 2">
    <name type="scientific">Taklimakanibacter albus</name>
    <dbReference type="NCBI Taxonomy" id="2800327"/>
    <lineage>
        <taxon>Bacteria</taxon>
        <taxon>Pseudomonadati</taxon>
        <taxon>Pseudomonadota</taxon>
        <taxon>Alphaproteobacteria</taxon>
        <taxon>Hyphomicrobiales</taxon>
        <taxon>Aestuariivirgaceae</taxon>
        <taxon>Taklimakanibacter</taxon>
    </lineage>
</organism>
<evidence type="ECO:0000313" key="2">
    <source>
        <dbReference type="Proteomes" id="UP000616151"/>
    </source>
</evidence>
<protein>
    <submittedName>
        <fullName evidence="1">C-type cytochrome</fullName>
    </submittedName>
</protein>
<dbReference type="Proteomes" id="UP000616151">
    <property type="component" value="Unassembled WGS sequence"/>
</dbReference>